<gene>
    <name evidence="1" type="ORF">PACLA_8A022780</name>
</gene>
<dbReference type="Proteomes" id="UP001152795">
    <property type="component" value="Unassembled WGS sequence"/>
</dbReference>
<organism evidence="1 2">
    <name type="scientific">Paramuricea clavata</name>
    <name type="common">Red gorgonian</name>
    <name type="synonym">Violescent sea-whip</name>
    <dbReference type="NCBI Taxonomy" id="317549"/>
    <lineage>
        <taxon>Eukaryota</taxon>
        <taxon>Metazoa</taxon>
        <taxon>Cnidaria</taxon>
        <taxon>Anthozoa</taxon>
        <taxon>Octocorallia</taxon>
        <taxon>Malacalcyonacea</taxon>
        <taxon>Plexauridae</taxon>
        <taxon>Paramuricea</taxon>
    </lineage>
</organism>
<evidence type="ECO:0000313" key="1">
    <source>
        <dbReference type="EMBL" id="CAB4045992.1"/>
    </source>
</evidence>
<comment type="caution">
    <text evidence="1">The sequence shown here is derived from an EMBL/GenBank/DDBJ whole genome shotgun (WGS) entry which is preliminary data.</text>
</comment>
<accession>A0A6S7LV88</accession>
<sequence length="163" mass="18818">MPEINGVWLNPIPQGREEIASIQKKAKRYYFAQRTVDYSSKGAVLLLAGIGLSCLVYYGYQEYCGSMYDKDIKRVNLSDSYLGKALINVGLIEQGIKNYGDWKYLDYLIISSISLIIFVFRVDPHLYKLQNYFIEKCNDCINIIEASNKSQVPDYEDMKCYDQ</sequence>
<name>A0A6S7LV88_PARCT</name>
<protein>
    <submittedName>
        <fullName evidence="1">Uncharacterized protein</fullName>
    </submittedName>
</protein>
<reference evidence="1" key="1">
    <citation type="submission" date="2020-04" db="EMBL/GenBank/DDBJ databases">
        <authorList>
            <person name="Alioto T."/>
            <person name="Alioto T."/>
            <person name="Gomez Garrido J."/>
        </authorList>
    </citation>
    <scope>NUCLEOTIDE SEQUENCE</scope>
    <source>
        <strain evidence="1">A484AB</strain>
    </source>
</reference>
<evidence type="ECO:0000313" key="2">
    <source>
        <dbReference type="Proteomes" id="UP001152795"/>
    </source>
</evidence>
<proteinExistence type="predicted"/>
<keyword evidence="2" id="KW-1185">Reference proteome</keyword>
<feature type="non-terminal residue" evidence="1">
    <location>
        <position position="163"/>
    </location>
</feature>
<dbReference type="AlphaFoldDB" id="A0A6S7LV88"/>
<dbReference type="EMBL" id="CACRXK020044144">
    <property type="protein sequence ID" value="CAB4045992.1"/>
    <property type="molecule type" value="Genomic_DNA"/>
</dbReference>